<gene>
    <name evidence="16" type="ORF">UU50_C0012G0044</name>
</gene>
<dbReference type="AlphaFoldDB" id="A0A0G0VH64"/>
<keyword evidence="5 12" id="KW-0288">FMN</keyword>
<evidence type="ECO:0000256" key="3">
    <source>
        <dbReference type="ARBA" id="ARBA00022555"/>
    </source>
</evidence>
<name>A0A0G0VH64_9BACT</name>
<evidence type="ECO:0000256" key="7">
    <source>
        <dbReference type="ARBA" id="ARBA00022857"/>
    </source>
</evidence>
<dbReference type="PANTHER" id="PTHR45846:SF1">
    <property type="entry name" value="TRNA-DIHYDROURIDINE(47) SYNTHASE [NAD(P)(+)]-LIKE"/>
    <property type="match status" value="1"/>
</dbReference>
<dbReference type="SUPFAM" id="SSF51395">
    <property type="entry name" value="FMN-linked oxidoreductases"/>
    <property type="match status" value="1"/>
</dbReference>
<dbReference type="InterPro" id="IPR024036">
    <property type="entry name" value="tRNA-dHydroUridine_Synthase_C"/>
</dbReference>
<dbReference type="Pfam" id="PF01207">
    <property type="entry name" value="Dus"/>
    <property type="match status" value="2"/>
</dbReference>
<dbReference type="PIRSF" id="PIRSF006621">
    <property type="entry name" value="Dus"/>
    <property type="match status" value="1"/>
</dbReference>
<evidence type="ECO:0000256" key="14">
    <source>
        <dbReference type="PIRSR" id="PIRSR006621-2"/>
    </source>
</evidence>
<evidence type="ECO:0000256" key="10">
    <source>
        <dbReference type="ARBA" id="ARBA00048205"/>
    </source>
</evidence>
<dbReference type="Proteomes" id="UP000033930">
    <property type="component" value="Unassembled WGS sequence"/>
</dbReference>
<comment type="cofactor">
    <cofactor evidence="1 12 14">
        <name>FMN</name>
        <dbReference type="ChEBI" id="CHEBI:58210"/>
    </cofactor>
</comment>
<dbReference type="InterPro" id="IPR001269">
    <property type="entry name" value="DUS_fam"/>
</dbReference>
<feature type="binding site" evidence="14">
    <location>
        <begin position="250"/>
        <end position="251"/>
    </location>
    <ligand>
        <name>FMN</name>
        <dbReference type="ChEBI" id="CHEBI:58210"/>
    </ligand>
</feature>
<dbReference type="GO" id="GO:0000049">
    <property type="term" value="F:tRNA binding"/>
    <property type="evidence" value="ECO:0007669"/>
    <property type="project" value="UniProtKB-KW"/>
</dbReference>
<proteinExistence type="inferred from homology"/>
<evidence type="ECO:0000256" key="1">
    <source>
        <dbReference type="ARBA" id="ARBA00001917"/>
    </source>
</evidence>
<dbReference type="EC" id="1.3.1.-" evidence="12"/>
<comment type="catalytic activity">
    <reaction evidence="10">
        <text>a 5,6-dihydrouridine in tRNA + NADP(+) = a uridine in tRNA + NADPH + H(+)</text>
        <dbReference type="Rhea" id="RHEA:23624"/>
        <dbReference type="Rhea" id="RHEA-COMP:13339"/>
        <dbReference type="Rhea" id="RHEA-COMP:13887"/>
        <dbReference type="ChEBI" id="CHEBI:15378"/>
        <dbReference type="ChEBI" id="CHEBI:57783"/>
        <dbReference type="ChEBI" id="CHEBI:58349"/>
        <dbReference type="ChEBI" id="CHEBI:65315"/>
        <dbReference type="ChEBI" id="CHEBI:74443"/>
    </reaction>
</comment>
<feature type="domain" description="DUS-like FMN-binding" evidence="15">
    <location>
        <begin position="15"/>
        <end position="96"/>
    </location>
</feature>
<evidence type="ECO:0000256" key="5">
    <source>
        <dbReference type="ARBA" id="ARBA00022643"/>
    </source>
</evidence>
<comment type="catalytic activity">
    <reaction evidence="11">
        <text>a 5,6-dihydrouridine in tRNA + NAD(+) = a uridine in tRNA + NADH + H(+)</text>
        <dbReference type="Rhea" id="RHEA:54452"/>
        <dbReference type="Rhea" id="RHEA-COMP:13339"/>
        <dbReference type="Rhea" id="RHEA-COMP:13887"/>
        <dbReference type="ChEBI" id="CHEBI:15378"/>
        <dbReference type="ChEBI" id="CHEBI:57540"/>
        <dbReference type="ChEBI" id="CHEBI:57945"/>
        <dbReference type="ChEBI" id="CHEBI:65315"/>
        <dbReference type="ChEBI" id="CHEBI:74443"/>
    </reaction>
</comment>
<comment type="caution">
    <text evidence="16">The sequence shown here is derived from an EMBL/GenBank/DDBJ whole genome shotgun (WGS) entry which is preliminary data.</text>
</comment>
<dbReference type="PATRIC" id="fig|1618983.3.peg.599"/>
<dbReference type="PROSITE" id="PS01136">
    <property type="entry name" value="UPF0034"/>
    <property type="match status" value="1"/>
</dbReference>
<evidence type="ECO:0000256" key="6">
    <source>
        <dbReference type="ARBA" id="ARBA00022694"/>
    </source>
</evidence>
<keyword evidence="6 12" id="KW-0819">tRNA processing</keyword>
<dbReference type="GO" id="GO:0050660">
    <property type="term" value="F:flavin adenine dinucleotide binding"/>
    <property type="evidence" value="ECO:0007669"/>
    <property type="project" value="InterPro"/>
</dbReference>
<accession>A0A0G0VH64</accession>
<feature type="binding site" evidence="14">
    <location>
        <position position="166"/>
    </location>
    <ligand>
        <name>FMN</name>
        <dbReference type="ChEBI" id="CHEBI:58210"/>
    </ligand>
</feature>
<protein>
    <recommendedName>
        <fullName evidence="12">tRNA-dihydrouridine synthase</fullName>
        <ecNumber evidence="12">1.3.1.-</ecNumber>
    </recommendedName>
</protein>
<evidence type="ECO:0000256" key="9">
    <source>
        <dbReference type="ARBA" id="ARBA00023002"/>
    </source>
</evidence>
<evidence type="ECO:0000313" key="17">
    <source>
        <dbReference type="Proteomes" id="UP000033930"/>
    </source>
</evidence>
<organism evidence="16 17">
    <name type="scientific">Candidatus Uhrbacteria bacterium GW2011_GWC1_41_20</name>
    <dbReference type="NCBI Taxonomy" id="1618983"/>
    <lineage>
        <taxon>Bacteria</taxon>
        <taxon>Candidatus Uhriibacteriota</taxon>
    </lineage>
</organism>
<reference evidence="16 17" key="1">
    <citation type="journal article" date="2015" name="Nature">
        <title>rRNA introns, odd ribosomes, and small enigmatic genomes across a large radiation of phyla.</title>
        <authorList>
            <person name="Brown C.T."/>
            <person name="Hug L.A."/>
            <person name="Thomas B.C."/>
            <person name="Sharon I."/>
            <person name="Castelle C.J."/>
            <person name="Singh A."/>
            <person name="Wilkins M.J."/>
            <person name="Williams K.H."/>
            <person name="Banfield J.F."/>
        </authorList>
    </citation>
    <scope>NUCLEOTIDE SEQUENCE [LARGE SCALE GENOMIC DNA]</scope>
</reference>
<feature type="active site" description="Proton donor" evidence="13">
    <location>
        <position position="127"/>
    </location>
</feature>
<keyword evidence="4 12" id="KW-0285">Flavoprotein</keyword>
<evidence type="ECO:0000259" key="15">
    <source>
        <dbReference type="Pfam" id="PF01207"/>
    </source>
</evidence>
<evidence type="ECO:0000256" key="12">
    <source>
        <dbReference type="PIRNR" id="PIRNR006621"/>
    </source>
</evidence>
<dbReference type="GO" id="GO:0017150">
    <property type="term" value="F:tRNA dihydrouridine synthase activity"/>
    <property type="evidence" value="ECO:0007669"/>
    <property type="project" value="InterPro"/>
</dbReference>
<dbReference type="PANTHER" id="PTHR45846">
    <property type="entry name" value="TRNA-DIHYDROURIDINE(47) SYNTHASE [NAD(P)(+)]-LIKE"/>
    <property type="match status" value="1"/>
</dbReference>
<keyword evidence="8" id="KW-0694">RNA-binding</keyword>
<dbReference type="Gene3D" id="3.20.20.70">
    <property type="entry name" value="Aldolase class I"/>
    <property type="match status" value="1"/>
</dbReference>
<dbReference type="CDD" id="cd02801">
    <property type="entry name" value="DUS_like_FMN"/>
    <property type="match status" value="1"/>
</dbReference>
<dbReference type="EMBL" id="LCAW01000012">
    <property type="protein sequence ID" value="KKR98996.1"/>
    <property type="molecule type" value="Genomic_DNA"/>
</dbReference>
<keyword evidence="7" id="KW-0521">NADP</keyword>
<evidence type="ECO:0000256" key="4">
    <source>
        <dbReference type="ARBA" id="ARBA00022630"/>
    </source>
</evidence>
<evidence type="ECO:0000313" key="16">
    <source>
        <dbReference type="EMBL" id="KKR98996.1"/>
    </source>
</evidence>
<comment type="function">
    <text evidence="2 12">Catalyzes the synthesis of 5,6-dihydrouridine (D), a modified base found in the D-loop of most tRNAs, via the reduction of the C5-C6 double bond in target uridines.</text>
</comment>
<dbReference type="InterPro" id="IPR013785">
    <property type="entry name" value="Aldolase_TIM"/>
</dbReference>
<comment type="similarity">
    <text evidence="12">Belongs to the dus family.</text>
</comment>
<dbReference type="Gene3D" id="1.10.1200.80">
    <property type="entry name" value="Putative flavin oxidoreducatase, domain 2"/>
    <property type="match status" value="1"/>
</dbReference>
<dbReference type="InterPro" id="IPR018517">
    <property type="entry name" value="tRNA_hU_synthase_CS"/>
</dbReference>
<feature type="binding site" evidence="14">
    <location>
        <begin position="17"/>
        <end position="19"/>
    </location>
    <ligand>
        <name>FMN</name>
        <dbReference type="ChEBI" id="CHEBI:58210"/>
    </ligand>
</feature>
<sequence length="348" mass="38754">MYFNWQNQQRPILGLSPMADMTDTPFCKIIRKTVLQSVSDSRLIVFREMVSSEAIVRGNEKTMIMTGIDPIERPIVQQIFGANPETMGKSSRIIMEATATTPHPSLEKEGGLIKRLAPDAIDINMGCPVYKMINNFNGAALMKDPGLAAKIVQSVKSAVNVPVSVKIRAGWSSHEECIEFAKVIENAGADMITVHGRTQKQAYSGVANRKVVAQVKANSSIPILYNGDIFTWQNYFQALDDTKCDGALIARGALGNPWIFAQIEQHLADIEVTYPTLEEKIKTVIEHLETHLEHYGESSISTFRKHLGWYFKGVDGFKQYKQAIMTATEKEVIIKALNEFLSKQTNAS</sequence>
<evidence type="ECO:0000256" key="13">
    <source>
        <dbReference type="PIRSR" id="PIRSR006621-1"/>
    </source>
</evidence>
<evidence type="ECO:0000256" key="11">
    <source>
        <dbReference type="ARBA" id="ARBA00048802"/>
    </source>
</evidence>
<keyword evidence="14" id="KW-0547">Nucleotide-binding</keyword>
<feature type="domain" description="DUS-like FMN-binding" evidence="15">
    <location>
        <begin position="119"/>
        <end position="338"/>
    </location>
</feature>
<keyword evidence="9 12" id="KW-0560">Oxidoreductase</keyword>
<evidence type="ECO:0000256" key="8">
    <source>
        <dbReference type="ARBA" id="ARBA00022884"/>
    </source>
</evidence>
<dbReference type="InterPro" id="IPR035587">
    <property type="entry name" value="DUS-like_FMN-bd"/>
</dbReference>
<feature type="binding site" evidence="14">
    <location>
        <position position="195"/>
    </location>
    <ligand>
        <name>FMN</name>
        <dbReference type="ChEBI" id="CHEBI:58210"/>
    </ligand>
</feature>
<evidence type="ECO:0000256" key="2">
    <source>
        <dbReference type="ARBA" id="ARBA00002790"/>
    </source>
</evidence>
<feature type="binding site" evidence="14">
    <location>
        <position position="78"/>
    </location>
    <ligand>
        <name>FMN</name>
        <dbReference type="ChEBI" id="CHEBI:58210"/>
    </ligand>
</feature>
<keyword evidence="3" id="KW-0820">tRNA-binding</keyword>